<dbReference type="Proteomes" id="UP000095282">
    <property type="component" value="Unplaced"/>
</dbReference>
<protein>
    <submittedName>
        <fullName evidence="4">WSN domain-containing protein</fullName>
    </submittedName>
</protein>
<proteinExistence type="predicted"/>
<dbReference type="Pfam" id="PF02206">
    <property type="entry name" value="WSN"/>
    <property type="match status" value="1"/>
</dbReference>
<feature type="domain" description="Domain of unknown function WSN" evidence="2">
    <location>
        <begin position="53"/>
        <end position="124"/>
    </location>
</feature>
<dbReference type="STRING" id="1561998.A0A1I7UTB1"/>
<evidence type="ECO:0000313" key="3">
    <source>
        <dbReference type="Proteomes" id="UP000095282"/>
    </source>
</evidence>
<feature type="compositionally biased region" description="Polar residues" evidence="1">
    <location>
        <begin position="317"/>
        <end position="326"/>
    </location>
</feature>
<dbReference type="InterPro" id="IPR003125">
    <property type="entry name" value="WSN"/>
</dbReference>
<sequence length="402" mass="45137">MIQMLMNGFQMRVLLYPTPLSPRIVASKEIPLVDFLPEDSSPAHPHLKRASPDNLKPSVQRVQKVARIINGIYIQQGVITASIPSDELISELLFFGSVTPSGIAKLDSKKMEEAVNIVRDLPTTFALTTDTEKAEKAFGLVKQMKDMLNGVESVSKWNANDLKQEIGRLETGGVDSLLLRDLRSAIGNWDSGYGAVIANTSTQASVTKLRSGLEDLKNSVSSFDKSQLQWNFNHFETAVNGISPLTKAREATEFYAKNRDNMPISDDKNKPYTDFIRSISAKIMKFKGVESSLQEVMEVASTRNRRSRQRNLRHTHGLSSGSSDVSQMMKDVNDPWIKKVLKTENVEIAFKQFNEFESLLKSIEQSLDIDGEKASKIYHLMEYGRQAVQMTNVDRLNMDSKR</sequence>
<evidence type="ECO:0000259" key="2">
    <source>
        <dbReference type="SMART" id="SM00453"/>
    </source>
</evidence>
<evidence type="ECO:0000313" key="4">
    <source>
        <dbReference type="WBParaSite" id="Csp11.Scaffold630.g19138.t1"/>
    </source>
</evidence>
<evidence type="ECO:0000256" key="1">
    <source>
        <dbReference type="SAM" id="MobiDB-lite"/>
    </source>
</evidence>
<dbReference type="AlphaFoldDB" id="A0A1I7UTB1"/>
<feature type="region of interest" description="Disordered" evidence="1">
    <location>
        <begin position="303"/>
        <end position="326"/>
    </location>
</feature>
<reference evidence="4" key="1">
    <citation type="submission" date="2016-11" db="UniProtKB">
        <authorList>
            <consortium name="WormBaseParasite"/>
        </authorList>
    </citation>
    <scope>IDENTIFICATION</scope>
</reference>
<accession>A0A1I7UTB1</accession>
<feature type="compositionally biased region" description="Basic residues" evidence="1">
    <location>
        <begin position="303"/>
        <end position="316"/>
    </location>
</feature>
<name>A0A1I7UTB1_9PELO</name>
<dbReference type="SMART" id="SM00453">
    <property type="entry name" value="WSN"/>
    <property type="match status" value="1"/>
</dbReference>
<keyword evidence="3" id="KW-1185">Reference proteome</keyword>
<dbReference type="PANTHER" id="PTHR32525">
    <property type="entry name" value="PROTEIN-TYROSINE-PHOSPHATASE"/>
    <property type="match status" value="1"/>
</dbReference>
<organism evidence="3 4">
    <name type="scientific">Caenorhabditis tropicalis</name>
    <dbReference type="NCBI Taxonomy" id="1561998"/>
    <lineage>
        <taxon>Eukaryota</taxon>
        <taxon>Metazoa</taxon>
        <taxon>Ecdysozoa</taxon>
        <taxon>Nematoda</taxon>
        <taxon>Chromadorea</taxon>
        <taxon>Rhabditida</taxon>
        <taxon>Rhabditina</taxon>
        <taxon>Rhabditomorpha</taxon>
        <taxon>Rhabditoidea</taxon>
        <taxon>Rhabditidae</taxon>
        <taxon>Peloderinae</taxon>
        <taxon>Caenorhabditis</taxon>
    </lineage>
</organism>
<dbReference type="eggNOG" id="ENOG502SCJ0">
    <property type="taxonomic scope" value="Eukaryota"/>
</dbReference>
<dbReference type="WBParaSite" id="Csp11.Scaffold630.g19138.t1">
    <property type="protein sequence ID" value="Csp11.Scaffold630.g19138.t1"/>
    <property type="gene ID" value="Csp11.Scaffold630.g19138"/>
</dbReference>